<organism evidence="3 4">
    <name type="scientific">Asticcacaulis benevestitus DSM 16100 = ATCC BAA-896</name>
    <dbReference type="NCBI Taxonomy" id="1121022"/>
    <lineage>
        <taxon>Bacteria</taxon>
        <taxon>Pseudomonadati</taxon>
        <taxon>Pseudomonadota</taxon>
        <taxon>Alphaproteobacteria</taxon>
        <taxon>Caulobacterales</taxon>
        <taxon>Caulobacteraceae</taxon>
        <taxon>Asticcacaulis</taxon>
    </lineage>
</organism>
<protein>
    <recommendedName>
        <fullName evidence="2">Polypeptide-transport-associated ShlB-type domain-containing protein</fullName>
    </recommendedName>
</protein>
<feature type="chain" id="PRO_5004723597" description="Polypeptide-transport-associated ShlB-type domain-containing protein" evidence="1">
    <location>
        <begin position="20"/>
        <end position="101"/>
    </location>
</feature>
<accession>V4PD21</accession>
<evidence type="ECO:0000313" key="4">
    <source>
        <dbReference type="Proteomes" id="UP000017837"/>
    </source>
</evidence>
<feature type="signal peptide" evidence="1">
    <location>
        <begin position="1"/>
        <end position="19"/>
    </location>
</feature>
<name>V4PD21_9CAUL</name>
<feature type="domain" description="Polypeptide-transport-associated ShlB-type" evidence="2">
    <location>
        <begin position="34"/>
        <end position="87"/>
    </location>
</feature>
<proteinExistence type="predicted"/>
<dbReference type="STRING" id="1121022.GCA_000376105_02631"/>
<dbReference type="EMBL" id="AWGB01000015">
    <property type="protein sequence ID" value="ESQ91827.1"/>
    <property type="molecule type" value="Genomic_DNA"/>
</dbReference>
<dbReference type="InterPro" id="IPR013686">
    <property type="entry name" value="Polypept-transport_assoc_ShlB"/>
</dbReference>
<dbReference type="Pfam" id="PF08479">
    <property type="entry name" value="POTRA_2"/>
    <property type="match status" value="1"/>
</dbReference>
<gene>
    <name evidence="3" type="ORF">ABENE_09345</name>
</gene>
<keyword evidence="4" id="KW-1185">Reference proteome</keyword>
<evidence type="ECO:0000256" key="1">
    <source>
        <dbReference type="SAM" id="SignalP"/>
    </source>
</evidence>
<dbReference type="OrthoDB" id="7439045at2"/>
<dbReference type="PATRIC" id="fig|1121022.4.peg.1883"/>
<dbReference type="Proteomes" id="UP000017837">
    <property type="component" value="Unassembled WGS sequence"/>
</dbReference>
<reference evidence="3 4" key="1">
    <citation type="journal article" date="2014" name="Nature">
        <title>Sequential evolution of bacterial morphology by co-option of a developmental regulator.</title>
        <authorList>
            <person name="Jiang C."/>
            <person name="Brown P.J."/>
            <person name="Ducret A."/>
            <person name="Brun Y.V."/>
        </authorList>
    </citation>
    <scope>NUCLEOTIDE SEQUENCE [LARGE SCALE GENOMIC DNA]</scope>
    <source>
        <strain evidence="3 4">DSM 16100</strain>
    </source>
</reference>
<comment type="caution">
    <text evidence="3">The sequence shown here is derived from an EMBL/GenBank/DDBJ whole genome shotgun (WGS) entry which is preliminary data.</text>
</comment>
<sequence length="101" mass="10866">MTVLGAGVLLFVLVSPALAQTAAPAQPQQAPDRFFISAIDIVGVTELSNEEIERIVYPHLGPDRTGADVTAVQSELQAAYQAKGYNAVERQLTHYEAKSQI</sequence>
<dbReference type="RefSeq" id="WP_018082295.1">
    <property type="nucleotide sequence ID" value="NZ_AQWM01000012.1"/>
</dbReference>
<evidence type="ECO:0000313" key="3">
    <source>
        <dbReference type="EMBL" id="ESQ91827.1"/>
    </source>
</evidence>
<dbReference type="Gene3D" id="3.10.20.310">
    <property type="entry name" value="membrane protein fhac"/>
    <property type="match status" value="1"/>
</dbReference>
<dbReference type="AlphaFoldDB" id="V4PD21"/>
<keyword evidence="1" id="KW-0732">Signal</keyword>
<evidence type="ECO:0000259" key="2">
    <source>
        <dbReference type="Pfam" id="PF08479"/>
    </source>
</evidence>